<evidence type="ECO:0000313" key="3">
    <source>
        <dbReference type="Proteomes" id="UP001145021"/>
    </source>
</evidence>
<feature type="compositionally biased region" description="Low complexity" evidence="1">
    <location>
        <begin position="343"/>
        <end position="352"/>
    </location>
</feature>
<feature type="compositionally biased region" description="Polar residues" evidence="1">
    <location>
        <begin position="52"/>
        <end position="66"/>
    </location>
</feature>
<proteinExistence type="predicted"/>
<feature type="non-terminal residue" evidence="2">
    <location>
        <position position="387"/>
    </location>
</feature>
<gene>
    <name evidence="2" type="ORF">LPJ64_006232</name>
</gene>
<name>A0A9W7XEY5_9FUNG</name>
<dbReference type="Proteomes" id="UP001145021">
    <property type="component" value="Unassembled WGS sequence"/>
</dbReference>
<feature type="region of interest" description="Disordered" evidence="1">
    <location>
        <begin position="277"/>
        <end position="298"/>
    </location>
</feature>
<accession>A0A9W7XEY5</accession>
<feature type="compositionally biased region" description="Low complexity" evidence="1">
    <location>
        <begin position="25"/>
        <end position="37"/>
    </location>
</feature>
<feature type="region of interest" description="Disordered" evidence="1">
    <location>
        <begin position="153"/>
        <end position="174"/>
    </location>
</feature>
<dbReference type="EMBL" id="JANBOH010000589">
    <property type="protein sequence ID" value="KAJ1641858.1"/>
    <property type="molecule type" value="Genomic_DNA"/>
</dbReference>
<feature type="region of interest" description="Disordered" evidence="1">
    <location>
        <begin position="1"/>
        <end position="105"/>
    </location>
</feature>
<protein>
    <submittedName>
        <fullName evidence="2">Uncharacterized protein</fullName>
    </submittedName>
</protein>
<keyword evidence="3" id="KW-1185">Reference proteome</keyword>
<dbReference type="AlphaFoldDB" id="A0A9W7XEY5"/>
<feature type="compositionally biased region" description="Low complexity" evidence="1">
    <location>
        <begin position="67"/>
        <end position="78"/>
    </location>
</feature>
<feature type="compositionally biased region" description="Low complexity" evidence="1">
    <location>
        <begin position="86"/>
        <end position="99"/>
    </location>
</feature>
<evidence type="ECO:0000313" key="2">
    <source>
        <dbReference type="EMBL" id="KAJ1641858.1"/>
    </source>
</evidence>
<feature type="compositionally biased region" description="Basic and acidic residues" evidence="1">
    <location>
        <begin position="353"/>
        <end position="369"/>
    </location>
</feature>
<feature type="region of interest" description="Disordered" evidence="1">
    <location>
        <begin position="324"/>
        <end position="387"/>
    </location>
</feature>
<feature type="compositionally biased region" description="Polar residues" evidence="1">
    <location>
        <begin position="1"/>
        <end position="16"/>
    </location>
</feature>
<feature type="compositionally biased region" description="Polar residues" evidence="1">
    <location>
        <begin position="282"/>
        <end position="295"/>
    </location>
</feature>
<sequence>MQPQARSNSQLQTPVRHSSEAAHHQQQQQQQRQQQQRLFTPRTPATVGRSASALSWTYTTPQNRPSTTLLTTSLQHQQHQQKHFQQRQTTTGTLATAGGNSALRRGGRRLSEAGVGNSPSASASASVSAWRGEQFPGLPAPSSASSAIVRSHTVADPFQTPTAHNERRSESRGSMYSVASAHGFLHTPSSGKQPVLVRSVRLDLKVVPPELDAAKAQRKEAARGELRQNQHKQQLIRDRAARVRVRMDVSVHVLHAGEQRVDLLSVAEPSLLQRSRVDRRGQTLNSEQDGSNGDSYNWPKVERTACAVAGLPAAGEYAESAASPLVSPVQQPAALDETPVPGRRTSTTAATAAERDRLSLSIRRSEPRPRPQTMFHIDELSPYPPAP</sequence>
<reference evidence="2" key="1">
    <citation type="submission" date="2022-07" db="EMBL/GenBank/DDBJ databases">
        <title>Phylogenomic reconstructions and comparative analyses of Kickxellomycotina fungi.</title>
        <authorList>
            <person name="Reynolds N.K."/>
            <person name="Stajich J.E."/>
            <person name="Barry K."/>
            <person name="Grigoriev I.V."/>
            <person name="Crous P."/>
            <person name="Smith M.E."/>
        </authorList>
    </citation>
    <scope>NUCLEOTIDE SEQUENCE</scope>
    <source>
        <strain evidence="2">NBRC 105413</strain>
    </source>
</reference>
<evidence type="ECO:0000256" key="1">
    <source>
        <dbReference type="SAM" id="MobiDB-lite"/>
    </source>
</evidence>
<comment type="caution">
    <text evidence="2">The sequence shown here is derived from an EMBL/GenBank/DDBJ whole genome shotgun (WGS) entry which is preliminary data.</text>
</comment>
<organism evidence="2 3">
    <name type="scientific">Coemansia asiatica</name>
    <dbReference type="NCBI Taxonomy" id="1052880"/>
    <lineage>
        <taxon>Eukaryota</taxon>
        <taxon>Fungi</taxon>
        <taxon>Fungi incertae sedis</taxon>
        <taxon>Zoopagomycota</taxon>
        <taxon>Kickxellomycotina</taxon>
        <taxon>Kickxellomycetes</taxon>
        <taxon>Kickxellales</taxon>
        <taxon>Kickxellaceae</taxon>
        <taxon>Coemansia</taxon>
    </lineage>
</organism>